<name>A0A1L1PTZ8_HYDIT</name>
<evidence type="ECO:0000256" key="2">
    <source>
        <dbReference type="ARBA" id="ARBA00022448"/>
    </source>
</evidence>
<evidence type="ECO:0000313" key="11">
    <source>
        <dbReference type="EMBL" id="CDN88785.1"/>
    </source>
</evidence>
<dbReference type="EMBL" id="CCAE010000029">
    <property type="protein sequence ID" value="CDN88785.1"/>
    <property type="molecule type" value="Genomic_DNA"/>
</dbReference>
<comment type="subcellular location">
    <subcellularLocation>
        <location evidence="1 9">Cell inner membrane</location>
        <topology evidence="1 9">Multi-pass membrane protein</topology>
    </subcellularLocation>
</comment>
<dbReference type="GO" id="GO:0022857">
    <property type="term" value="F:transmembrane transporter activity"/>
    <property type="evidence" value="ECO:0007669"/>
    <property type="project" value="UniProtKB-UniRule"/>
</dbReference>
<keyword evidence="5 9" id="KW-0812">Transmembrane</keyword>
<evidence type="ECO:0000256" key="4">
    <source>
        <dbReference type="ARBA" id="ARBA00022519"/>
    </source>
</evidence>
<comment type="function">
    <text evidence="9">Part of the tripartite ATP-independent periplasmic (TRAP) transport system.</text>
</comment>
<dbReference type="AlphaFoldDB" id="A0A1L1PTZ8"/>
<evidence type="ECO:0000256" key="7">
    <source>
        <dbReference type="ARBA" id="ARBA00023136"/>
    </source>
</evidence>
<feature type="transmembrane region" description="Helical" evidence="9">
    <location>
        <begin position="91"/>
        <end position="111"/>
    </location>
</feature>
<keyword evidence="2 9" id="KW-0813">Transport</keyword>
<keyword evidence="3" id="KW-1003">Cell membrane</keyword>
<keyword evidence="7 9" id="KW-0472">Membrane</keyword>
<feature type="domain" description="Tripartite ATP-independent periplasmic transporters DctQ component" evidence="10">
    <location>
        <begin position="28"/>
        <end position="150"/>
    </location>
</feature>
<evidence type="ECO:0000256" key="6">
    <source>
        <dbReference type="ARBA" id="ARBA00022989"/>
    </source>
</evidence>
<reference evidence="12" key="1">
    <citation type="submission" date="2014-02" db="EMBL/GenBank/DDBJ databases">
        <authorList>
            <person name="Gan H."/>
        </authorList>
    </citation>
    <scope>NUCLEOTIDE SEQUENCE [LARGE SCALE GENOMIC DNA]</scope>
    <source>
        <strain evidence="12">S1</strain>
    </source>
</reference>
<dbReference type="PANTHER" id="PTHR35011:SF11">
    <property type="entry name" value="TRAP TRANSPORTER SMALL PERMEASE PROTEIN"/>
    <property type="match status" value="1"/>
</dbReference>
<evidence type="ECO:0000256" key="5">
    <source>
        <dbReference type="ARBA" id="ARBA00022692"/>
    </source>
</evidence>
<dbReference type="RefSeq" id="WP_009519553.1">
    <property type="nucleotide sequence ID" value="NZ_CCAE010000029.1"/>
</dbReference>
<evidence type="ECO:0000256" key="1">
    <source>
        <dbReference type="ARBA" id="ARBA00004429"/>
    </source>
</evidence>
<dbReference type="GO" id="GO:0015740">
    <property type="term" value="P:C4-dicarboxylate transport"/>
    <property type="evidence" value="ECO:0007669"/>
    <property type="project" value="TreeGrafter"/>
</dbReference>
<feature type="transmembrane region" description="Helical" evidence="9">
    <location>
        <begin position="55"/>
        <end position="79"/>
    </location>
</feature>
<reference evidence="12" key="2">
    <citation type="submission" date="2014-11" db="EMBL/GenBank/DDBJ databases">
        <title>Draft genome sequence of Hydrogenophaga intermedia S1.</title>
        <authorList>
            <person name="Gan H.M."/>
            <person name="Chew T.H."/>
            <person name="Stolz A."/>
        </authorList>
    </citation>
    <scope>NUCLEOTIDE SEQUENCE [LARGE SCALE GENOMIC DNA]</scope>
    <source>
        <strain evidence="12">S1</strain>
    </source>
</reference>
<dbReference type="PANTHER" id="PTHR35011">
    <property type="entry name" value="2,3-DIKETO-L-GULONATE TRAP TRANSPORTER SMALL PERMEASE PROTEIN YIAM"/>
    <property type="match status" value="1"/>
</dbReference>
<dbReference type="Pfam" id="PF04290">
    <property type="entry name" value="DctQ"/>
    <property type="match status" value="1"/>
</dbReference>
<keyword evidence="12" id="KW-1185">Reference proteome</keyword>
<comment type="subunit">
    <text evidence="9">The complex comprises the extracytoplasmic solute receptor protein and the two transmembrane proteins.</text>
</comment>
<sequence>MKTLFLRLDRALTGLCLSVACLLLALISCLGMWQVTSRFVLSQPSTWTEESMRRLLIWMVMLGVVAALRQGALVSVDLMLRLSRGAWHRTVRWIITLVNLSFLGVLIWFGIDLVTRVRFQTFASMELSMGWAYSALPVGAALGVIAVIAHHIDPKNEELATAQ</sequence>
<evidence type="ECO:0000313" key="12">
    <source>
        <dbReference type="Proteomes" id="UP000028878"/>
    </source>
</evidence>
<keyword evidence="4 9" id="KW-0997">Cell inner membrane</keyword>
<dbReference type="InterPro" id="IPR055348">
    <property type="entry name" value="DctQ"/>
</dbReference>
<dbReference type="GO" id="GO:0005886">
    <property type="term" value="C:plasma membrane"/>
    <property type="evidence" value="ECO:0007669"/>
    <property type="project" value="UniProtKB-SubCell"/>
</dbReference>
<evidence type="ECO:0000259" key="10">
    <source>
        <dbReference type="Pfam" id="PF04290"/>
    </source>
</evidence>
<evidence type="ECO:0000256" key="3">
    <source>
        <dbReference type="ARBA" id="ARBA00022475"/>
    </source>
</evidence>
<comment type="similarity">
    <text evidence="8 9">Belongs to the TRAP transporter small permease family.</text>
</comment>
<proteinExistence type="inferred from homology"/>
<keyword evidence="6 9" id="KW-1133">Transmembrane helix</keyword>
<evidence type="ECO:0000256" key="9">
    <source>
        <dbReference type="RuleBase" id="RU369079"/>
    </source>
</evidence>
<protein>
    <recommendedName>
        <fullName evidence="9">TRAP transporter small permease protein</fullName>
    </recommendedName>
</protein>
<dbReference type="InterPro" id="IPR007387">
    <property type="entry name" value="TRAP_DctQ"/>
</dbReference>
<organism evidence="11 12">
    <name type="scientific">Hydrogenophaga intermedia</name>
    <dbReference type="NCBI Taxonomy" id="65786"/>
    <lineage>
        <taxon>Bacteria</taxon>
        <taxon>Pseudomonadati</taxon>
        <taxon>Pseudomonadota</taxon>
        <taxon>Betaproteobacteria</taxon>
        <taxon>Burkholderiales</taxon>
        <taxon>Comamonadaceae</taxon>
        <taxon>Hydrogenophaga</taxon>
    </lineage>
</organism>
<dbReference type="Proteomes" id="UP000028878">
    <property type="component" value="Unassembled WGS sequence"/>
</dbReference>
<gene>
    <name evidence="11" type="ORF">BN948_03221</name>
</gene>
<evidence type="ECO:0000256" key="8">
    <source>
        <dbReference type="ARBA" id="ARBA00038436"/>
    </source>
</evidence>
<feature type="transmembrane region" description="Helical" evidence="9">
    <location>
        <begin position="12"/>
        <end position="35"/>
    </location>
</feature>
<accession>A0A1L1PTZ8</accession>
<feature type="transmembrane region" description="Helical" evidence="9">
    <location>
        <begin position="131"/>
        <end position="149"/>
    </location>
</feature>
<dbReference type="PROSITE" id="PS51257">
    <property type="entry name" value="PROKAR_LIPOPROTEIN"/>
    <property type="match status" value="1"/>
</dbReference>